<keyword evidence="3" id="KW-0378">Hydrolase</keyword>
<dbReference type="Proteomes" id="UP000222888">
    <property type="component" value="Segment"/>
</dbReference>
<gene>
    <name evidence="7" type="primary">13</name>
    <name evidence="7" type="ORF">CAPNMURICA_13</name>
</gene>
<dbReference type="OrthoDB" id="559at10239"/>
<evidence type="ECO:0000313" key="7">
    <source>
        <dbReference type="EMBL" id="ALY08613.1"/>
    </source>
</evidence>
<evidence type="ECO:0000256" key="3">
    <source>
        <dbReference type="ARBA" id="ARBA00022801"/>
    </source>
</evidence>
<dbReference type="GeneID" id="40079266"/>
<keyword evidence="1" id="KW-1188">Viral release from host cell</keyword>
<dbReference type="EMBL" id="KU160641">
    <property type="protein sequence ID" value="ALY08613.1"/>
    <property type="molecule type" value="Genomic_DNA"/>
</dbReference>
<evidence type="ECO:0000259" key="6">
    <source>
        <dbReference type="Pfam" id="PF04586"/>
    </source>
</evidence>
<evidence type="ECO:0000256" key="2">
    <source>
        <dbReference type="ARBA" id="ARBA00022670"/>
    </source>
</evidence>
<proteinExistence type="predicted"/>
<dbReference type="GO" id="GO:0006508">
    <property type="term" value="P:proteolysis"/>
    <property type="evidence" value="ECO:0007669"/>
    <property type="project" value="UniProtKB-KW"/>
</dbReference>
<dbReference type="KEGG" id="vg:40079266"/>
<evidence type="ECO:0000256" key="4">
    <source>
        <dbReference type="ARBA" id="ARBA00022950"/>
    </source>
</evidence>
<dbReference type="RefSeq" id="YP_009603386.1">
    <property type="nucleotide sequence ID" value="NC_041951.1"/>
</dbReference>
<dbReference type="GO" id="GO:0046797">
    <property type="term" value="P:viral procapsid maturation"/>
    <property type="evidence" value="ECO:0007669"/>
    <property type="project" value="UniProtKB-KW"/>
</dbReference>
<evidence type="ECO:0000313" key="8">
    <source>
        <dbReference type="Proteomes" id="UP000222888"/>
    </source>
</evidence>
<name>A0A0U4J9X0_9CAUD</name>
<keyword evidence="8" id="KW-1185">Reference proteome</keyword>
<accession>A0A0U4J9X0</accession>
<evidence type="ECO:0000256" key="1">
    <source>
        <dbReference type="ARBA" id="ARBA00022612"/>
    </source>
</evidence>
<dbReference type="GO" id="GO:0008233">
    <property type="term" value="F:peptidase activity"/>
    <property type="evidence" value="ECO:0007669"/>
    <property type="project" value="UniProtKB-KW"/>
</dbReference>
<dbReference type="InterPro" id="IPR054613">
    <property type="entry name" value="Peptidase_S78_dom"/>
</dbReference>
<dbReference type="Pfam" id="PF04586">
    <property type="entry name" value="Peptidase_S78"/>
    <property type="match status" value="1"/>
</dbReference>
<organism evidence="7 8">
    <name type="scientific">Arthrobacter phage CapnMurica</name>
    <dbReference type="NCBI Taxonomy" id="1772294"/>
    <lineage>
        <taxon>Viruses</taxon>
        <taxon>Duplodnaviria</taxon>
        <taxon>Heunggongvirae</taxon>
        <taxon>Uroviricota</taxon>
        <taxon>Caudoviricetes</taxon>
        <taxon>Gordonvirus</taxon>
        <taxon>Gordonvirus captnmurica</taxon>
    </lineage>
</organism>
<sequence length="720" mass="79714">MAEPDFSGWATKNGLKCSDGRTIMNGAFKHQDKMKVPLVWQHRHDDPTLILGHAILSHREEGVYAHAYFNNSPKALEAKEAVRHGDVESLSIYANKLQETDKMVRHGDIKEVSLVLAGANPGALIENVYIRHGDGPVETLEGEAIMYFDQGISIVHSDESEDDDEISHEEIQNFITELEDDQKEVVHSLLHSALTGTESDLDPERVQEIFHSFDGDQEEIFQSLISDALEQASLNHTEGGTMPDLAHADGKTVKEVLDSFSEEQENVLYFLIGKAVEDAKSEGGSAKHADIDPDVLAHAIQEGLATMPRIFETAEKAEGKTLSHDQLSTIFSAAQKGNGAESFKEVFLEHAGTYGIDDIEYLFPDAKAISNTPEFISRRMEWVSEVLTGTKHSPIARIKTVHADITADEARARGYVKGNLKKEEVFKLLKRKTEPTTIYKKQKLDRDDILDITDLDVVAWLKAEMRLMLDEEVARAILVGDGREVESEDKVDEERLRPIATDDDMYAHKVTLVTNSSVQQKMDLIVRSMDAYKGSGSPVMFTTRGFVSDMLLERDRQGRKLYNTRAEVAATLQVSKIIDVEVLEQHPEIVAIIVNLSDYTVGADKGAALGMFEDFDIDYNQHKYLMETRISGALTKAKSAIVIKREVGIVVTPVSPSFNSATNEVTYPATPAGVVYRVDGVPVSGTDVITTTTEIDATPATGYSFPSNVNKSWTFVPSAE</sequence>
<protein>
    <submittedName>
        <fullName evidence="7">Capsid &amp; capsid maturation protease</fullName>
    </submittedName>
</protein>
<keyword evidence="4" id="KW-0118">Viral capsid assembly</keyword>
<keyword evidence="5" id="KW-1273">Viral capsid maturation</keyword>
<keyword evidence="2 7" id="KW-0645">Protease</keyword>
<feature type="domain" description="Prohead serine protease" evidence="6">
    <location>
        <begin position="22"/>
        <end position="126"/>
    </location>
</feature>
<evidence type="ECO:0000256" key="5">
    <source>
        <dbReference type="ARBA" id="ARBA00023045"/>
    </source>
</evidence>
<dbReference type="SUPFAM" id="SSF56563">
    <property type="entry name" value="Major capsid protein gp5"/>
    <property type="match status" value="1"/>
</dbReference>
<reference evidence="7 8" key="1">
    <citation type="submission" date="2015-11" db="EMBL/GenBank/DDBJ databases">
        <authorList>
            <person name="Amegashie A.K."/>
            <person name="Borst K.R."/>
            <person name="Casazza W.J."/>
            <person name="Chen K.H."/>
            <person name="Evans D.R."/>
            <person name="Huang J."/>
            <person name="Kaku B.M."/>
            <person name="Khetarpal S.K."/>
            <person name="Keifer M.E."/>
            <person name="Kolev H.M."/>
            <person name="McDonald H.N."/>
            <person name="Nkangabwa M.S."/>
            <person name="Rickstrew G.A."/>
            <person name="Schlossman J.R."/>
            <person name="Tender C.M."/>
            <person name="Thomas C.G."/>
            <person name="Vanderveen L.N."/>
            <person name="Varma R.N."/>
            <person name="Wong N."/>
            <person name="Zhang C.W."/>
            <person name="Cutting C.L."/>
            <person name="Davison P.A."/>
            <person name="Braun M.A."/>
            <person name="Lopez A.J."/>
            <person name="Jarvik J.W."/>
            <person name="Bradley K.W."/>
            <person name="Asai D.J."/>
            <person name="Bowman C.A."/>
            <person name="Russell D.A."/>
            <person name="Pope W.H."/>
            <person name="Jacobs-Sera D."/>
            <person name="Hendrix R.W."/>
            <person name="Hatfull G.F."/>
        </authorList>
    </citation>
    <scope>NUCLEOTIDE SEQUENCE [LARGE SCALE GENOMIC DNA]</scope>
</reference>